<feature type="region of interest" description="Disordered" evidence="1">
    <location>
        <begin position="408"/>
        <end position="433"/>
    </location>
</feature>
<feature type="transmembrane region" description="Helical" evidence="2">
    <location>
        <begin position="182"/>
        <end position="205"/>
    </location>
</feature>
<keyword evidence="2" id="KW-0472">Membrane</keyword>
<dbReference type="Proteomes" id="UP001600888">
    <property type="component" value="Unassembled WGS sequence"/>
</dbReference>
<dbReference type="PANTHER" id="PTHR35395:SF1">
    <property type="entry name" value="DUF6536 DOMAIN-CONTAINING PROTEIN"/>
    <property type="match status" value="1"/>
</dbReference>
<keyword evidence="2" id="KW-1133">Transmembrane helix</keyword>
<feature type="transmembrane region" description="Helical" evidence="2">
    <location>
        <begin position="135"/>
        <end position="156"/>
    </location>
</feature>
<reference evidence="3 4" key="1">
    <citation type="submission" date="2024-03" db="EMBL/GenBank/DDBJ databases">
        <title>A high-quality draft genome sequence of Diaporthe vaccinii, a causative agent of upright dieback and viscid rot disease in cranberry plants.</title>
        <authorList>
            <person name="Sarrasin M."/>
            <person name="Lang B.F."/>
            <person name="Burger G."/>
        </authorList>
    </citation>
    <scope>NUCLEOTIDE SEQUENCE [LARGE SCALE GENOMIC DNA]</scope>
    <source>
        <strain evidence="3 4">IS7</strain>
    </source>
</reference>
<feature type="transmembrane region" description="Helical" evidence="2">
    <location>
        <begin position="39"/>
        <end position="59"/>
    </location>
</feature>
<accession>A0ABR4DXY9</accession>
<feature type="transmembrane region" description="Helical" evidence="2">
    <location>
        <begin position="251"/>
        <end position="278"/>
    </location>
</feature>
<dbReference type="EMBL" id="JBAWTH010000143">
    <property type="protein sequence ID" value="KAL2275033.1"/>
    <property type="molecule type" value="Genomic_DNA"/>
</dbReference>
<keyword evidence="2" id="KW-0812">Transmembrane</keyword>
<evidence type="ECO:0000313" key="4">
    <source>
        <dbReference type="Proteomes" id="UP001600888"/>
    </source>
</evidence>
<comment type="caution">
    <text evidence="3">The sequence shown here is derived from an EMBL/GenBank/DDBJ whole genome shotgun (WGS) entry which is preliminary data.</text>
</comment>
<dbReference type="PANTHER" id="PTHR35395">
    <property type="entry name" value="DUF6536 DOMAIN-CONTAINING PROTEIN"/>
    <property type="match status" value="1"/>
</dbReference>
<proteinExistence type="predicted"/>
<protein>
    <submittedName>
        <fullName evidence="3">Uncharacterized protein</fullName>
    </submittedName>
</protein>
<keyword evidence="4" id="KW-1185">Reference proteome</keyword>
<feature type="transmembrane region" description="Helical" evidence="2">
    <location>
        <begin position="298"/>
        <end position="325"/>
    </location>
</feature>
<evidence type="ECO:0000256" key="2">
    <source>
        <dbReference type="SAM" id="Phobius"/>
    </source>
</evidence>
<organism evidence="3 4">
    <name type="scientific">Diaporthe vaccinii</name>
    <dbReference type="NCBI Taxonomy" id="105482"/>
    <lineage>
        <taxon>Eukaryota</taxon>
        <taxon>Fungi</taxon>
        <taxon>Dikarya</taxon>
        <taxon>Ascomycota</taxon>
        <taxon>Pezizomycotina</taxon>
        <taxon>Sordariomycetes</taxon>
        <taxon>Sordariomycetidae</taxon>
        <taxon>Diaporthales</taxon>
        <taxon>Diaporthaceae</taxon>
        <taxon>Diaporthe</taxon>
        <taxon>Diaporthe eres species complex</taxon>
    </lineage>
</organism>
<gene>
    <name evidence="3" type="ORF">FJTKL_02574</name>
</gene>
<sequence length="498" mass="53500">MTIPSAFGYDAKFSELPVKHCMAEPNPDYTCKLGLAPPLLLIVIGCVFIKGGICAGILFRLTDSSLVTPGDAISSFISQPDPNTSGLSTMGFTDADRLEYESIEKIPASGLLHGPVARRWKHCPRRFKSVLSRAVWVRTYSILIAGMALISTGLGLDVTGNGASTLIGTFGKAATTNIAIQFTYLGALLMANTPELILSFCYFALNSFLTRIQVEEEWNSYSRSYKPLRVSNPKGQQVSHYRLQLPYKYSIPLIGMSILLHWVLSNAIFLTIIEGGFWANANQDESMAAGFGVSDDSYIAVGVSGSAILTLFVISSVLCISLALFSLRQLSGDMVSGGTNSLVMSAACHVPAIAAGSKLLSARRSEAASRSSVTVRSASLGASSMSSYRQVPSIEGVDIVPEGPLSPYHFSARTEPSSKSGQQQEAEEDEEQLLSHVMEGDSETTLLEEVATSKIRWGAIPANHGILEGVVTDEVVLHLGFGTEDHNVQPPCEGRLYI</sequence>
<evidence type="ECO:0000256" key="1">
    <source>
        <dbReference type="SAM" id="MobiDB-lite"/>
    </source>
</evidence>
<evidence type="ECO:0000313" key="3">
    <source>
        <dbReference type="EMBL" id="KAL2275033.1"/>
    </source>
</evidence>
<name>A0ABR4DXY9_9PEZI</name>